<accession>A0A7T0BUB6</accession>
<evidence type="ECO:0000256" key="1">
    <source>
        <dbReference type="ARBA" id="ARBA00004651"/>
    </source>
</evidence>
<evidence type="ECO:0000256" key="5">
    <source>
        <dbReference type="ARBA" id="ARBA00022692"/>
    </source>
</evidence>
<dbReference type="AlphaFoldDB" id="A0A7T0BUB6"/>
<keyword evidence="4" id="KW-1003">Cell membrane</keyword>
<dbReference type="GO" id="GO:0044874">
    <property type="term" value="P:lipoprotein localization to outer membrane"/>
    <property type="evidence" value="ECO:0007669"/>
    <property type="project" value="TreeGrafter"/>
</dbReference>
<keyword evidence="6 8" id="KW-1133">Transmembrane helix</keyword>
<dbReference type="PANTHER" id="PTHR30489">
    <property type="entry name" value="LIPOPROTEIN-RELEASING SYSTEM TRANSMEMBRANE PROTEIN LOLE"/>
    <property type="match status" value="1"/>
</dbReference>
<evidence type="ECO:0000313" key="12">
    <source>
        <dbReference type="Proteomes" id="UP000594688"/>
    </source>
</evidence>
<evidence type="ECO:0000256" key="4">
    <source>
        <dbReference type="ARBA" id="ARBA00022475"/>
    </source>
</evidence>
<feature type="transmembrane region" description="Helical" evidence="8">
    <location>
        <begin position="283"/>
        <end position="309"/>
    </location>
</feature>
<evidence type="ECO:0000313" key="11">
    <source>
        <dbReference type="EMBL" id="QPJ60592.1"/>
    </source>
</evidence>
<feature type="domain" description="MacB-like periplasmic core" evidence="10">
    <location>
        <begin position="25"/>
        <end position="255"/>
    </location>
</feature>
<evidence type="ECO:0000256" key="8">
    <source>
        <dbReference type="SAM" id="Phobius"/>
    </source>
</evidence>
<keyword evidence="11" id="KW-0449">Lipoprotein</keyword>
<dbReference type="Pfam" id="PF12704">
    <property type="entry name" value="MacB_PCD"/>
    <property type="match status" value="1"/>
</dbReference>
<reference evidence="11 12" key="1">
    <citation type="submission" date="2020-02" db="EMBL/GenBank/DDBJ databases">
        <title>Genomic and physiological characterization of two novel Nitrospinaceae genera.</title>
        <authorList>
            <person name="Mueller A.J."/>
            <person name="Jung M.-Y."/>
            <person name="Strachan C.R."/>
            <person name="Herbold C.W."/>
            <person name="Kirkegaard R.H."/>
            <person name="Daims H."/>
        </authorList>
    </citation>
    <scope>NUCLEOTIDE SEQUENCE [LARGE SCALE GENOMIC DNA]</scope>
    <source>
        <strain evidence="11">EB</strain>
    </source>
</reference>
<sequence length="426" mass="46776">MSYELQISWRHLLSRKSQKFISLITFISMGGVALGVMALIVVIAVMSGFGKDLRDKILGTTSHVVVTNVTRDGIVGYGEVIEQARSVNGVQAAAPFVLKQVMLTHKDNTVGVVLRGVDPVLEKETSDLDNNIIDGQLSFLTTGLPKEDPSAQASTRRGIILGNELARSLGVFTGDVIGMVSPAARMTPLGLIPNLQLVQVVGLFESGMYEYDSSLAFISLKTSQKIFRLKDRVTGVEIKVDDLERAGDIAQELQEKLGFPYHVRDWMQMNRNLFAALKLEKTVMFIILILIILVAAFNIISTLFMVVMDKAKDIAILKSMGASRSSIMKIFSLQGLIIGLTGTGIGVIAGFSIVPNINEIVGLLEATFNFKAFPSDIYYLNKLPSEIQYMDSLKIILFSIGICFLASLYPAWRASRLDPIDGLRYE</sequence>
<organism evidence="11 12">
    <name type="scientific">Candidatus Nitronauta litoralis</name>
    <dbReference type="NCBI Taxonomy" id="2705533"/>
    <lineage>
        <taxon>Bacteria</taxon>
        <taxon>Pseudomonadati</taxon>
        <taxon>Nitrospinota/Tectimicrobiota group</taxon>
        <taxon>Nitrospinota</taxon>
        <taxon>Nitrospinia</taxon>
        <taxon>Nitrospinales</taxon>
        <taxon>Nitrospinaceae</taxon>
        <taxon>Candidatus Nitronauta</taxon>
    </lineage>
</organism>
<keyword evidence="3" id="KW-0813">Transport</keyword>
<comment type="subcellular location">
    <subcellularLocation>
        <location evidence="1">Cell membrane</location>
        <topology evidence="1">Multi-pass membrane protein</topology>
    </subcellularLocation>
</comment>
<evidence type="ECO:0000256" key="3">
    <source>
        <dbReference type="ARBA" id="ARBA00022448"/>
    </source>
</evidence>
<keyword evidence="5 8" id="KW-0812">Transmembrane</keyword>
<evidence type="ECO:0000259" key="10">
    <source>
        <dbReference type="Pfam" id="PF12704"/>
    </source>
</evidence>
<keyword evidence="7 8" id="KW-0472">Membrane</keyword>
<feature type="domain" description="ABC3 transporter permease C-terminal" evidence="9">
    <location>
        <begin position="285"/>
        <end position="419"/>
    </location>
</feature>
<dbReference type="PANTHER" id="PTHR30489:SF0">
    <property type="entry name" value="LIPOPROTEIN-RELEASING SYSTEM TRANSMEMBRANE PROTEIN LOLE"/>
    <property type="match status" value="1"/>
</dbReference>
<evidence type="ECO:0000259" key="9">
    <source>
        <dbReference type="Pfam" id="PF02687"/>
    </source>
</evidence>
<dbReference type="GO" id="GO:0042953">
    <property type="term" value="P:lipoprotein transport"/>
    <property type="evidence" value="ECO:0007669"/>
    <property type="project" value="InterPro"/>
</dbReference>
<dbReference type="InterPro" id="IPR003838">
    <property type="entry name" value="ABC3_permease_C"/>
</dbReference>
<dbReference type="EMBL" id="CP048685">
    <property type="protein sequence ID" value="QPJ60592.1"/>
    <property type="molecule type" value="Genomic_DNA"/>
</dbReference>
<dbReference type="NCBIfam" id="TIGR02212">
    <property type="entry name" value="lolCE"/>
    <property type="match status" value="1"/>
</dbReference>
<feature type="transmembrane region" description="Helical" evidence="8">
    <location>
        <begin position="20"/>
        <end position="46"/>
    </location>
</feature>
<feature type="transmembrane region" description="Helical" evidence="8">
    <location>
        <begin position="392"/>
        <end position="412"/>
    </location>
</feature>
<evidence type="ECO:0000256" key="7">
    <source>
        <dbReference type="ARBA" id="ARBA00023136"/>
    </source>
</evidence>
<name>A0A7T0BUB6_9BACT</name>
<dbReference type="KEGG" id="nli:G3M70_01295"/>
<proteinExistence type="inferred from homology"/>
<evidence type="ECO:0000256" key="2">
    <source>
        <dbReference type="ARBA" id="ARBA00005236"/>
    </source>
</evidence>
<dbReference type="InterPro" id="IPR025857">
    <property type="entry name" value="MacB_PCD"/>
</dbReference>
<dbReference type="Proteomes" id="UP000594688">
    <property type="component" value="Chromosome"/>
</dbReference>
<dbReference type="InterPro" id="IPR011925">
    <property type="entry name" value="LolCE_TM"/>
</dbReference>
<feature type="transmembrane region" description="Helical" evidence="8">
    <location>
        <begin position="330"/>
        <end position="354"/>
    </location>
</feature>
<evidence type="ECO:0000256" key="6">
    <source>
        <dbReference type="ARBA" id="ARBA00022989"/>
    </source>
</evidence>
<gene>
    <name evidence="11" type="ORF">G3M70_01295</name>
</gene>
<dbReference type="Pfam" id="PF02687">
    <property type="entry name" value="FtsX"/>
    <property type="match status" value="1"/>
</dbReference>
<protein>
    <submittedName>
        <fullName evidence="11">Lipoprotein-releasing ABC transporter permease subunit</fullName>
    </submittedName>
</protein>
<comment type="similarity">
    <text evidence="2">Belongs to the ABC-4 integral membrane protein family. LolC/E subfamily.</text>
</comment>
<dbReference type="InterPro" id="IPR051447">
    <property type="entry name" value="Lipoprotein-release_system"/>
</dbReference>
<dbReference type="GO" id="GO:0098797">
    <property type="term" value="C:plasma membrane protein complex"/>
    <property type="evidence" value="ECO:0007669"/>
    <property type="project" value="TreeGrafter"/>
</dbReference>